<accession>A0AAE1HZQ2</accession>
<feature type="compositionally biased region" description="Basic and acidic residues" evidence="1">
    <location>
        <begin position="296"/>
        <end position="307"/>
    </location>
</feature>
<name>A0AAE1HZQ2_9NEOP</name>
<dbReference type="EMBL" id="JAHWGI010001411">
    <property type="protein sequence ID" value="KAK3930343.1"/>
    <property type="molecule type" value="Genomic_DNA"/>
</dbReference>
<evidence type="ECO:0000313" key="3">
    <source>
        <dbReference type="Proteomes" id="UP001219518"/>
    </source>
</evidence>
<dbReference type="AlphaFoldDB" id="A0AAE1HZQ2"/>
<feature type="region of interest" description="Disordered" evidence="1">
    <location>
        <begin position="461"/>
        <end position="499"/>
    </location>
</feature>
<reference evidence="2" key="1">
    <citation type="submission" date="2021-07" db="EMBL/GenBank/DDBJ databases">
        <authorList>
            <person name="Catto M.A."/>
            <person name="Jacobson A."/>
            <person name="Kennedy G."/>
            <person name="Labadie P."/>
            <person name="Hunt B.G."/>
            <person name="Srinivasan R."/>
        </authorList>
    </citation>
    <scope>NUCLEOTIDE SEQUENCE</scope>
    <source>
        <strain evidence="2">PL_HMW_Pooled</strain>
        <tissue evidence="2">Head</tissue>
    </source>
</reference>
<feature type="compositionally biased region" description="Low complexity" evidence="1">
    <location>
        <begin position="472"/>
        <end position="485"/>
    </location>
</feature>
<comment type="caution">
    <text evidence="2">The sequence shown here is derived from an EMBL/GenBank/DDBJ whole genome shotgun (WGS) entry which is preliminary data.</text>
</comment>
<evidence type="ECO:0000256" key="1">
    <source>
        <dbReference type="SAM" id="MobiDB-lite"/>
    </source>
</evidence>
<feature type="region of interest" description="Disordered" evidence="1">
    <location>
        <begin position="281"/>
        <end position="309"/>
    </location>
</feature>
<protein>
    <submittedName>
        <fullName evidence="2">Beta-hexosaminidase 3</fullName>
    </submittedName>
</protein>
<organism evidence="2 3">
    <name type="scientific">Frankliniella fusca</name>
    <dbReference type="NCBI Taxonomy" id="407009"/>
    <lineage>
        <taxon>Eukaryota</taxon>
        <taxon>Metazoa</taxon>
        <taxon>Ecdysozoa</taxon>
        <taxon>Arthropoda</taxon>
        <taxon>Hexapoda</taxon>
        <taxon>Insecta</taxon>
        <taxon>Pterygota</taxon>
        <taxon>Neoptera</taxon>
        <taxon>Paraneoptera</taxon>
        <taxon>Thysanoptera</taxon>
        <taxon>Terebrantia</taxon>
        <taxon>Thripoidea</taxon>
        <taxon>Thripidae</taxon>
        <taxon>Frankliniella</taxon>
    </lineage>
</organism>
<evidence type="ECO:0000313" key="2">
    <source>
        <dbReference type="EMBL" id="KAK3930343.1"/>
    </source>
</evidence>
<sequence>MRDMRWNRKAVDMSRKATSAVDTPRMTVWRLERVKSACDIRLLGLPGPAPDPAPPGWELPAMASAELGPALAAAATTLALVAAGKHTAAASSKCPMGATRPVGLSESDHHRNVRPGGEVLTCHHGDLVERDGREGRVSGQAGVVVLLQHVPAGARRVHLVLQVLRQGGEPLSTRSSDGTLSKCRWNFLCRALEVAGEGRGTRVGVDEDGATVAIVLSYGPILKHVCRRKRDMTHLLPLVLRDSRLSERLSGCSGCLLLQKAVLEHDDEALLACPGPPPGRACDAGADAEEASADSDTWRRDAREDSGRPAAMKVTTFPKIVVDGVALDYSPTVDDLGVIIDETLSWGPQLVSIGKKVLAALHGLRRHQQLLPPPIRKRLVEALIFPVFDYCNTVCSNALVQPQLRLQSLQNSCARFVLNLKNDNSSMSPHINKLSWLKAVPAVPAALRLAVARSLFPEHLPSRTNSQGDCEPAAVAGADAGVPPAETGLSDGEVDDQDTSSPAACLLGRGMEMDSIFMFAVAVGMAPGRAAAGGAGGGGLGGLLDGEGLADEGDDDDDDAYLVAEPVPEVPDAPDAAPACRRSPMGVAGADLVLLRLPDDLKHTMLGHRARAAPPAAADQVERSAAAATTPALLHRSIQGVSFLIKK</sequence>
<keyword evidence="3" id="KW-1185">Reference proteome</keyword>
<dbReference type="Proteomes" id="UP001219518">
    <property type="component" value="Unassembled WGS sequence"/>
</dbReference>
<gene>
    <name evidence="2" type="ORF">KUF71_005077</name>
</gene>
<reference evidence="2" key="2">
    <citation type="journal article" date="2023" name="BMC Genomics">
        <title>Pest status, molecular evolution, and epigenetic factors derived from the genome assembly of Frankliniella fusca, a thysanopteran phytovirus vector.</title>
        <authorList>
            <person name="Catto M.A."/>
            <person name="Labadie P.E."/>
            <person name="Jacobson A.L."/>
            <person name="Kennedy G.G."/>
            <person name="Srinivasan R."/>
            <person name="Hunt B.G."/>
        </authorList>
    </citation>
    <scope>NUCLEOTIDE SEQUENCE</scope>
    <source>
        <strain evidence="2">PL_HMW_Pooled</strain>
    </source>
</reference>
<proteinExistence type="predicted"/>